<dbReference type="EMBL" id="JH994015">
    <property type="protein sequence ID" value="ELQ74858.1"/>
    <property type="molecule type" value="Genomic_DNA"/>
</dbReference>
<comment type="subcellular location">
    <subcellularLocation>
        <location evidence="1">Nucleus</location>
    </subcellularLocation>
</comment>
<dbReference type="Gene3D" id="2.40.50.100">
    <property type="match status" value="1"/>
</dbReference>
<dbReference type="SUPFAM" id="SSF110324">
    <property type="entry name" value="Ribosomal L27 protein-like"/>
    <property type="match status" value="1"/>
</dbReference>
<accession>L7JTQ5</accession>
<dbReference type="HOGENOM" id="CLU_034114_1_0_1"/>
<dbReference type="InterPro" id="IPR048565">
    <property type="entry name" value="S1_RRP4"/>
</dbReference>
<sequence length="217" mass="24503">MFIPGEKVCDIEDNIYSHNTYPHNTSIHSSVLGTLTRINKLVMVEPCTTYRYIPLAGDIIVGRVSMLSVKRWKIEANAQLECILSLTTIALPDNVQRRKLEQDEMLMHSFFDVGDVLVAEIQKVNLGSAVLSTRNEKYGKLTNGVLRVVPLRIVGSYKSSFVENEHLKFVIGANGYIFIQLRHNEAVNYAKMVAALHYFDKCTAHGYLIDDKVLESL</sequence>
<name>L7JTQ5_TRAHO</name>
<dbReference type="OMA" id="RGHGMYM"/>
<dbReference type="GO" id="GO:0071034">
    <property type="term" value="P:CUT catabolic process"/>
    <property type="evidence" value="ECO:0007669"/>
    <property type="project" value="TreeGrafter"/>
</dbReference>
<dbReference type="FunCoup" id="L7JTQ5">
    <property type="interactions" value="235"/>
</dbReference>
<dbReference type="Pfam" id="PF14382">
    <property type="entry name" value="ECR1_N"/>
    <property type="match status" value="1"/>
</dbReference>
<dbReference type="STRING" id="72359.L7JTQ5"/>
<evidence type="ECO:0000259" key="4">
    <source>
        <dbReference type="Pfam" id="PF21266"/>
    </source>
</evidence>
<dbReference type="InterPro" id="IPR025721">
    <property type="entry name" value="Exosome_cplx_N_dom"/>
</dbReference>
<evidence type="ECO:0000259" key="3">
    <source>
        <dbReference type="Pfam" id="PF14382"/>
    </source>
</evidence>
<dbReference type="AlphaFoldDB" id="L7JTQ5"/>
<evidence type="ECO:0000313" key="6">
    <source>
        <dbReference type="Proteomes" id="UP000011185"/>
    </source>
</evidence>
<evidence type="ECO:0000256" key="2">
    <source>
        <dbReference type="ARBA" id="ARBA00022835"/>
    </source>
</evidence>
<feature type="domain" description="Exosome complex component N-terminal" evidence="3">
    <location>
        <begin position="2"/>
        <end position="37"/>
    </location>
</feature>
<dbReference type="GO" id="GO:0071038">
    <property type="term" value="P:TRAMP-dependent tRNA surveillance pathway"/>
    <property type="evidence" value="ECO:0007669"/>
    <property type="project" value="TreeGrafter"/>
</dbReference>
<feature type="domain" description="RRP4 S1" evidence="4">
    <location>
        <begin position="51"/>
        <end position="123"/>
    </location>
</feature>
<dbReference type="Proteomes" id="UP000011185">
    <property type="component" value="Unassembled WGS sequence"/>
</dbReference>
<evidence type="ECO:0000313" key="5">
    <source>
        <dbReference type="EMBL" id="ELQ74858.1"/>
    </source>
</evidence>
<dbReference type="VEuPathDB" id="MicrosporidiaDB:THOM_2219"/>
<dbReference type="GO" id="GO:0000176">
    <property type="term" value="C:nuclear exosome (RNase complex)"/>
    <property type="evidence" value="ECO:0007669"/>
    <property type="project" value="TreeGrafter"/>
</dbReference>
<organism evidence="5 6">
    <name type="scientific">Trachipleistophora hominis</name>
    <name type="common">Microsporidian parasite</name>
    <dbReference type="NCBI Taxonomy" id="72359"/>
    <lineage>
        <taxon>Eukaryota</taxon>
        <taxon>Fungi</taxon>
        <taxon>Fungi incertae sedis</taxon>
        <taxon>Microsporidia</taxon>
        <taxon>Pleistophoridae</taxon>
        <taxon>Trachipleistophora</taxon>
    </lineage>
</organism>
<dbReference type="Gene3D" id="2.40.50.140">
    <property type="entry name" value="Nucleic acid-binding proteins"/>
    <property type="match status" value="1"/>
</dbReference>
<reference evidence="5 6" key="1">
    <citation type="journal article" date="2012" name="PLoS Pathog.">
        <title>The genome of the obligate intracellular parasite Trachipleistophora hominis: new insights into microsporidian genome dynamics and reductive evolution.</title>
        <authorList>
            <person name="Heinz E."/>
            <person name="Williams T.A."/>
            <person name="Nakjang S."/>
            <person name="Noel C.J."/>
            <person name="Swan D.C."/>
            <person name="Goldberg A.V."/>
            <person name="Harris S.R."/>
            <person name="Weinmaier T."/>
            <person name="Markert S."/>
            <person name="Becher D."/>
            <person name="Bernhardt J."/>
            <person name="Dagan T."/>
            <person name="Hacker C."/>
            <person name="Lucocq J.M."/>
            <person name="Schweder T."/>
            <person name="Rattei T."/>
            <person name="Hall N."/>
            <person name="Hirt R.P."/>
            <person name="Embley T.M."/>
        </authorList>
    </citation>
    <scope>NUCLEOTIDE SEQUENCE [LARGE SCALE GENOMIC DNA]</scope>
</reference>
<proteinExistence type="predicted"/>
<dbReference type="InterPro" id="IPR026699">
    <property type="entry name" value="Exosome_RNA_bind1/RRP40/RRP4"/>
</dbReference>
<dbReference type="GO" id="GO:0000467">
    <property type="term" value="P:exonucleolytic trimming to generate mature 3'-end of 5.8S rRNA from tricistronic rRNA transcript (SSU-rRNA, 5.8S rRNA, LSU-rRNA)"/>
    <property type="evidence" value="ECO:0007669"/>
    <property type="project" value="TreeGrafter"/>
</dbReference>
<dbReference type="GO" id="GO:0071035">
    <property type="term" value="P:nuclear polyadenylation-dependent rRNA catabolic process"/>
    <property type="evidence" value="ECO:0007669"/>
    <property type="project" value="TreeGrafter"/>
</dbReference>
<dbReference type="GO" id="GO:0000177">
    <property type="term" value="C:cytoplasmic exosome (RNase complex)"/>
    <property type="evidence" value="ECO:0007669"/>
    <property type="project" value="TreeGrafter"/>
</dbReference>
<dbReference type="GO" id="GO:0003723">
    <property type="term" value="F:RNA binding"/>
    <property type="evidence" value="ECO:0007669"/>
    <property type="project" value="InterPro"/>
</dbReference>
<gene>
    <name evidence="5" type="ORF">THOM_2219</name>
</gene>
<dbReference type="Pfam" id="PF21266">
    <property type="entry name" value="S1_RRP4"/>
    <property type="match status" value="1"/>
</dbReference>
<keyword evidence="6" id="KW-1185">Reference proteome</keyword>
<dbReference type="OrthoDB" id="1650at2759"/>
<dbReference type="PANTHER" id="PTHR21321">
    <property type="entry name" value="PNAS-3 RELATED"/>
    <property type="match status" value="1"/>
</dbReference>
<dbReference type="GO" id="GO:0034475">
    <property type="term" value="P:U4 snRNA 3'-end processing"/>
    <property type="evidence" value="ECO:0007669"/>
    <property type="project" value="TreeGrafter"/>
</dbReference>
<dbReference type="CDD" id="cd05789">
    <property type="entry name" value="S1_Rrp4"/>
    <property type="match status" value="1"/>
</dbReference>
<dbReference type="GO" id="GO:0071051">
    <property type="term" value="P:poly(A)-dependent snoRNA 3'-end processing"/>
    <property type="evidence" value="ECO:0007669"/>
    <property type="project" value="TreeGrafter"/>
</dbReference>
<evidence type="ECO:0000256" key="1">
    <source>
        <dbReference type="ARBA" id="ARBA00004123"/>
    </source>
</evidence>
<dbReference type="InterPro" id="IPR012340">
    <property type="entry name" value="NA-bd_OB-fold"/>
</dbReference>
<dbReference type="SUPFAM" id="SSF50249">
    <property type="entry name" value="Nucleic acid-binding proteins"/>
    <property type="match status" value="1"/>
</dbReference>
<protein>
    <submittedName>
        <fullName evidence="5">Exosomal 3'-5' exoribonuclease complex, subunit Rrp4</fullName>
    </submittedName>
</protein>
<keyword evidence="2" id="KW-0271">Exosome</keyword>
<dbReference type="PANTHER" id="PTHR21321:SF4">
    <property type="entry name" value="EXOSOME COMPLEX COMPONENT RRP4"/>
    <property type="match status" value="1"/>
</dbReference>
<dbReference type="InParanoid" id="L7JTQ5"/>